<dbReference type="SUPFAM" id="SSF50729">
    <property type="entry name" value="PH domain-like"/>
    <property type="match status" value="1"/>
</dbReference>
<comment type="caution">
    <text evidence="6">The sequence shown here is derived from an EMBL/GenBank/DDBJ whole genome shotgun (WGS) entry which is preliminary data.</text>
</comment>
<dbReference type="SUPFAM" id="SSF48350">
    <property type="entry name" value="GTPase activation domain, GAP"/>
    <property type="match status" value="1"/>
</dbReference>
<keyword evidence="1" id="KW-0343">GTPase activation</keyword>
<sequence>MQWAIAEWDYVATHEDELENAMVYQESSRQIAADSCQNEQEQTSAHTLSGYYGQQHQRQMATRETEYLDDDEVKEESGSQSYGQHDPQTSQRQTAPSPQTDYSGTVHIHSPPPEPTEGLSDSEQIVLPPNWSATTNSNGQLYYYNVVTKESSWKLPSTTSSSKTHASSIGQYRDPVHKHTASGDPDGGLEAPSHEADYLAEEEPLPEGWSSAQDEDGTQYFFNASTGETTWDRPTSSILHRGFVLSPVPSESSAGHMTETSAAASDATGSHRAISPKHQLSIDETMLQSQLLGLSLTDEELRALQLNQLPPENIQRRGSLRVKSQKISTNATISSWKDYWVVIYKGFLLLYRDENGAIKSAYPMKSSAESMTKLRQSVQAKPSGCFDADKIGVELPANGQALTKKKNYFFITPGTSVRLLLQDASGGDEKAWVKDIKASLDSRKADEASGSEDSYLVQVLKRQTAGGGEAGLKMNKKIEEKDLKTQKNPIKNDKARGIRGMVAQGIHVPRRKSGQDDRLKLSPEDDNRRPPQPQPTDGAPPSQDQLSRQSTASSATSTASTTATGNRPFLTHAKRTTSRDHGKDFSKKDQEPSATAEHHASPDPSGQDVGSPSNISSNQGAKAKLSNMSRSFFSKDKDREKDKEQKSKERSKDKVKGKDTKQISPKGAQNGSVVFGGSLTVEPGRTIPMVVELCIKTIEERGLATAGIYRVSGHMASIQNLKRAFNDGSADVEHLIEEEPDINTIAALLKLYFRELREPVIMFSFYPSFIAAADISDYNEKLYTIKSLVHSLPEQNFKTLQYLMEHLGRVQDQYHTTKMDSANLAICFAPNLLRQEVDDLTSIINTGKQSSIIDTLIEQREWVFDPYPEEDEDEEGEGGVEAGEAGEDETENVGLEAHTRSGTNYDHETERLTMLDHSLNDNDHAPTYNEQDEDSAHYHDGASAGSHPSLVNPPTARRAEQERRPSDHSASLNPL</sequence>
<feature type="compositionally biased region" description="Low complexity" evidence="2">
    <location>
        <begin position="154"/>
        <end position="168"/>
    </location>
</feature>
<feature type="domain" description="WW" evidence="4">
    <location>
        <begin position="203"/>
        <end position="236"/>
    </location>
</feature>
<name>A0A9P6RW06_9FUNG</name>
<feature type="region of interest" description="Disordered" evidence="2">
    <location>
        <begin position="154"/>
        <end position="192"/>
    </location>
</feature>
<evidence type="ECO:0000259" key="5">
    <source>
        <dbReference type="PROSITE" id="PS50238"/>
    </source>
</evidence>
<evidence type="ECO:0008006" key="8">
    <source>
        <dbReference type="Google" id="ProtNLM"/>
    </source>
</evidence>
<dbReference type="EMBL" id="JAAAIP010000051">
    <property type="protein sequence ID" value="KAG0327640.1"/>
    <property type="molecule type" value="Genomic_DNA"/>
</dbReference>
<feature type="compositionally biased region" description="Basic and acidic residues" evidence="2">
    <location>
        <begin position="957"/>
        <end position="967"/>
    </location>
</feature>
<keyword evidence="7" id="KW-1185">Reference proteome</keyword>
<feature type="compositionally biased region" description="Polar residues" evidence="2">
    <location>
        <begin position="249"/>
        <end position="263"/>
    </location>
</feature>
<feature type="compositionally biased region" description="Polar residues" evidence="2">
    <location>
        <begin position="608"/>
        <end position="632"/>
    </location>
</feature>
<dbReference type="GO" id="GO:0007165">
    <property type="term" value="P:signal transduction"/>
    <property type="evidence" value="ECO:0007669"/>
    <property type="project" value="InterPro"/>
</dbReference>
<dbReference type="SMART" id="SM00324">
    <property type="entry name" value="RhoGAP"/>
    <property type="match status" value="1"/>
</dbReference>
<dbReference type="Proteomes" id="UP000738325">
    <property type="component" value="Unassembled WGS sequence"/>
</dbReference>
<accession>A0A9P6RW06</accession>
<dbReference type="Gene3D" id="2.20.70.10">
    <property type="match status" value="2"/>
</dbReference>
<dbReference type="Gene3D" id="2.30.29.30">
    <property type="entry name" value="Pleckstrin-homology domain (PH domain)/Phosphotyrosine-binding domain (PTB)"/>
    <property type="match status" value="1"/>
</dbReference>
<feature type="compositionally biased region" description="Basic and acidic residues" evidence="2">
    <location>
        <begin position="513"/>
        <end position="529"/>
    </location>
</feature>
<feature type="domain" description="Rho-GAP" evidence="5">
    <location>
        <begin position="677"/>
        <end position="864"/>
    </location>
</feature>
<dbReference type="OrthoDB" id="79452at2759"/>
<feature type="region of interest" description="Disordered" evidence="2">
    <location>
        <begin position="34"/>
        <end position="122"/>
    </location>
</feature>
<dbReference type="GO" id="GO:0005096">
    <property type="term" value="F:GTPase activator activity"/>
    <property type="evidence" value="ECO:0007669"/>
    <property type="project" value="UniProtKB-KW"/>
</dbReference>
<dbReference type="InterPro" id="IPR001849">
    <property type="entry name" value="PH_domain"/>
</dbReference>
<evidence type="ECO:0000313" key="7">
    <source>
        <dbReference type="Proteomes" id="UP000738325"/>
    </source>
</evidence>
<evidence type="ECO:0000256" key="1">
    <source>
        <dbReference type="ARBA" id="ARBA00022468"/>
    </source>
</evidence>
<dbReference type="Pfam" id="PF00620">
    <property type="entry name" value="RhoGAP"/>
    <property type="match status" value="1"/>
</dbReference>
<dbReference type="InterPro" id="IPR008936">
    <property type="entry name" value="Rho_GTPase_activation_prot"/>
</dbReference>
<dbReference type="InterPro" id="IPR036020">
    <property type="entry name" value="WW_dom_sf"/>
</dbReference>
<gene>
    <name evidence="6" type="ORF">BGZ99_007221</name>
</gene>
<dbReference type="PROSITE" id="PS01159">
    <property type="entry name" value="WW_DOMAIN_1"/>
    <property type="match status" value="2"/>
</dbReference>
<protein>
    <recommendedName>
        <fullName evidence="8">RhoGAP-domain-containing protein</fullName>
    </recommendedName>
</protein>
<evidence type="ECO:0000259" key="4">
    <source>
        <dbReference type="PROSITE" id="PS50020"/>
    </source>
</evidence>
<proteinExistence type="predicted"/>
<feature type="compositionally biased region" description="Acidic residues" evidence="2">
    <location>
        <begin position="868"/>
        <end position="891"/>
    </location>
</feature>
<dbReference type="SMART" id="SM00233">
    <property type="entry name" value="PH"/>
    <property type="match status" value="1"/>
</dbReference>
<dbReference type="PROSITE" id="PS50003">
    <property type="entry name" value="PH_DOMAIN"/>
    <property type="match status" value="1"/>
</dbReference>
<dbReference type="AlphaFoldDB" id="A0A9P6RW06"/>
<dbReference type="PANTHER" id="PTHR23176:SF129">
    <property type="entry name" value="RHO GTPASE ACTIVATING PROTEIN AT 16F, ISOFORM E-RELATED"/>
    <property type="match status" value="1"/>
</dbReference>
<evidence type="ECO:0000259" key="3">
    <source>
        <dbReference type="PROSITE" id="PS50003"/>
    </source>
</evidence>
<dbReference type="InterPro" id="IPR011993">
    <property type="entry name" value="PH-like_dom_sf"/>
</dbReference>
<feature type="domain" description="PH" evidence="3">
    <location>
        <begin position="313"/>
        <end position="441"/>
    </location>
</feature>
<feature type="compositionally biased region" description="Low complexity" evidence="2">
    <location>
        <begin position="550"/>
        <end position="564"/>
    </location>
</feature>
<dbReference type="CDD" id="cd00159">
    <property type="entry name" value="RhoGAP"/>
    <property type="match status" value="1"/>
</dbReference>
<feature type="compositionally biased region" description="Basic and acidic residues" evidence="2">
    <location>
        <begin position="633"/>
        <end position="661"/>
    </location>
</feature>
<reference evidence="6" key="1">
    <citation type="journal article" date="2020" name="Fungal Divers.">
        <title>Resolving the Mortierellaceae phylogeny through synthesis of multi-gene phylogenetics and phylogenomics.</title>
        <authorList>
            <person name="Vandepol N."/>
            <person name="Liber J."/>
            <person name="Desiro A."/>
            <person name="Na H."/>
            <person name="Kennedy M."/>
            <person name="Barry K."/>
            <person name="Grigoriev I.V."/>
            <person name="Miller A.N."/>
            <person name="O'Donnell K."/>
            <person name="Stajich J.E."/>
            <person name="Bonito G."/>
        </authorList>
    </citation>
    <scope>NUCLEOTIDE SEQUENCE</scope>
    <source>
        <strain evidence="6">REB-010B</strain>
    </source>
</reference>
<evidence type="ECO:0000313" key="6">
    <source>
        <dbReference type="EMBL" id="KAG0327640.1"/>
    </source>
</evidence>
<feature type="compositionally biased region" description="Basic and acidic residues" evidence="2">
    <location>
        <begin position="577"/>
        <end position="601"/>
    </location>
</feature>
<dbReference type="SMART" id="SM00456">
    <property type="entry name" value="WW"/>
    <property type="match status" value="2"/>
</dbReference>
<feature type="region of interest" description="Disordered" evidence="2">
    <location>
        <begin position="480"/>
        <end position="669"/>
    </location>
</feature>
<feature type="region of interest" description="Disordered" evidence="2">
    <location>
        <begin position="249"/>
        <end position="273"/>
    </location>
</feature>
<feature type="compositionally biased region" description="Basic and acidic residues" evidence="2">
    <location>
        <begin position="480"/>
        <end position="496"/>
    </location>
</feature>
<organism evidence="6 7">
    <name type="scientific">Dissophora globulifera</name>
    <dbReference type="NCBI Taxonomy" id="979702"/>
    <lineage>
        <taxon>Eukaryota</taxon>
        <taxon>Fungi</taxon>
        <taxon>Fungi incertae sedis</taxon>
        <taxon>Mucoromycota</taxon>
        <taxon>Mortierellomycotina</taxon>
        <taxon>Mortierellomycetes</taxon>
        <taxon>Mortierellales</taxon>
        <taxon>Mortierellaceae</taxon>
        <taxon>Dissophora</taxon>
    </lineage>
</organism>
<dbReference type="PANTHER" id="PTHR23176">
    <property type="entry name" value="RHO/RAC/CDC GTPASE-ACTIVATING PROTEIN"/>
    <property type="match status" value="1"/>
</dbReference>
<feature type="domain" description="WW" evidence="4">
    <location>
        <begin position="125"/>
        <end position="158"/>
    </location>
</feature>
<feature type="region of interest" description="Disordered" evidence="2">
    <location>
        <begin position="868"/>
        <end position="906"/>
    </location>
</feature>
<dbReference type="Pfam" id="PF00397">
    <property type="entry name" value="WW"/>
    <property type="match status" value="2"/>
</dbReference>
<dbReference type="SUPFAM" id="SSF51045">
    <property type="entry name" value="WW domain"/>
    <property type="match status" value="2"/>
</dbReference>
<dbReference type="InterPro" id="IPR001202">
    <property type="entry name" value="WW_dom"/>
</dbReference>
<dbReference type="Gene3D" id="1.10.555.10">
    <property type="entry name" value="Rho GTPase activation protein"/>
    <property type="match status" value="1"/>
</dbReference>
<dbReference type="PROSITE" id="PS50238">
    <property type="entry name" value="RHOGAP"/>
    <property type="match status" value="1"/>
</dbReference>
<evidence type="ECO:0000256" key="2">
    <source>
        <dbReference type="SAM" id="MobiDB-lite"/>
    </source>
</evidence>
<dbReference type="CDD" id="cd00201">
    <property type="entry name" value="WW"/>
    <property type="match status" value="2"/>
</dbReference>
<dbReference type="PROSITE" id="PS50020">
    <property type="entry name" value="WW_DOMAIN_2"/>
    <property type="match status" value="2"/>
</dbReference>
<dbReference type="GO" id="GO:0005737">
    <property type="term" value="C:cytoplasm"/>
    <property type="evidence" value="ECO:0007669"/>
    <property type="project" value="TreeGrafter"/>
</dbReference>
<dbReference type="InterPro" id="IPR050729">
    <property type="entry name" value="Rho-GAP"/>
</dbReference>
<feature type="region of interest" description="Disordered" evidence="2">
    <location>
        <begin position="918"/>
        <end position="975"/>
    </location>
</feature>
<dbReference type="InterPro" id="IPR000198">
    <property type="entry name" value="RhoGAP_dom"/>
</dbReference>
<feature type="compositionally biased region" description="Polar residues" evidence="2">
    <location>
        <begin position="78"/>
        <end position="103"/>
    </location>
</feature>
<feature type="compositionally biased region" description="Polar residues" evidence="2">
    <location>
        <begin position="34"/>
        <end position="60"/>
    </location>
</feature>